<reference evidence="1 2" key="1">
    <citation type="submission" date="2019-05" db="EMBL/GenBank/DDBJ databases">
        <title>Panacibacter sp. strain 17mud1-8 Genome sequencing and assembly.</title>
        <authorList>
            <person name="Chhetri G."/>
        </authorList>
    </citation>
    <scope>NUCLEOTIDE SEQUENCE [LARGE SCALE GENOMIC DNA]</scope>
    <source>
        <strain evidence="1 2">17mud1-8</strain>
    </source>
</reference>
<name>A0A4U3KTV0_9BACT</name>
<evidence type="ECO:0000313" key="1">
    <source>
        <dbReference type="EMBL" id="TKK65955.1"/>
    </source>
</evidence>
<evidence type="ECO:0008006" key="3">
    <source>
        <dbReference type="Google" id="ProtNLM"/>
    </source>
</evidence>
<evidence type="ECO:0000313" key="2">
    <source>
        <dbReference type="Proteomes" id="UP000305848"/>
    </source>
</evidence>
<organism evidence="1 2">
    <name type="scientific">Ilyomonas limi</name>
    <dbReference type="NCBI Taxonomy" id="2575867"/>
    <lineage>
        <taxon>Bacteria</taxon>
        <taxon>Pseudomonadati</taxon>
        <taxon>Bacteroidota</taxon>
        <taxon>Chitinophagia</taxon>
        <taxon>Chitinophagales</taxon>
        <taxon>Chitinophagaceae</taxon>
        <taxon>Ilyomonas</taxon>
    </lineage>
</organism>
<sequence length="120" mass="13220">MNSSTTDQQTQAILNGFYKSVAEKNPETVASFFSDKIDGYLPKSNILPWTGKLVSKSDIVKALTLLFDAHVDGGDQLEVGHLFIDGNEAAAFGKFQDWLKKQVKNFQPHFASGLPSLMVK</sequence>
<keyword evidence="2" id="KW-1185">Reference proteome</keyword>
<gene>
    <name evidence="1" type="ORF">FC093_18295</name>
</gene>
<dbReference type="SUPFAM" id="SSF54427">
    <property type="entry name" value="NTF2-like"/>
    <property type="match status" value="1"/>
</dbReference>
<accession>A0A4U3KTV0</accession>
<protein>
    <recommendedName>
        <fullName evidence="3">Nuclear transport factor 2 family protein</fullName>
    </recommendedName>
</protein>
<dbReference type="Gene3D" id="3.10.450.50">
    <property type="match status" value="1"/>
</dbReference>
<dbReference type="AlphaFoldDB" id="A0A4U3KTV0"/>
<comment type="caution">
    <text evidence="1">The sequence shown here is derived from an EMBL/GenBank/DDBJ whole genome shotgun (WGS) entry which is preliminary data.</text>
</comment>
<dbReference type="Proteomes" id="UP000305848">
    <property type="component" value="Unassembled WGS sequence"/>
</dbReference>
<dbReference type="EMBL" id="SZQL01000017">
    <property type="protein sequence ID" value="TKK65955.1"/>
    <property type="molecule type" value="Genomic_DNA"/>
</dbReference>
<dbReference type="OrthoDB" id="8722217at2"/>
<proteinExistence type="predicted"/>
<dbReference type="InterPro" id="IPR032710">
    <property type="entry name" value="NTF2-like_dom_sf"/>
</dbReference>
<dbReference type="RefSeq" id="WP_137263263.1">
    <property type="nucleotide sequence ID" value="NZ_SZQL01000017.1"/>
</dbReference>